<accession>A0ABD1VYY3</accession>
<gene>
    <name evidence="2" type="ORF">Adt_03448</name>
</gene>
<evidence type="ECO:0000313" key="2">
    <source>
        <dbReference type="EMBL" id="KAL2542470.1"/>
    </source>
</evidence>
<keyword evidence="3" id="KW-1185">Reference proteome</keyword>
<dbReference type="Proteomes" id="UP001604336">
    <property type="component" value="Unassembled WGS sequence"/>
</dbReference>
<evidence type="ECO:0000256" key="1">
    <source>
        <dbReference type="SAM" id="MobiDB-lite"/>
    </source>
</evidence>
<organism evidence="2 3">
    <name type="scientific">Abeliophyllum distichum</name>
    <dbReference type="NCBI Taxonomy" id="126358"/>
    <lineage>
        <taxon>Eukaryota</taxon>
        <taxon>Viridiplantae</taxon>
        <taxon>Streptophyta</taxon>
        <taxon>Embryophyta</taxon>
        <taxon>Tracheophyta</taxon>
        <taxon>Spermatophyta</taxon>
        <taxon>Magnoliopsida</taxon>
        <taxon>eudicotyledons</taxon>
        <taxon>Gunneridae</taxon>
        <taxon>Pentapetalae</taxon>
        <taxon>asterids</taxon>
        <taxon>lamiids</taxon>
        <taxon>Lamiales</taxon>
        <taxon>Oleaceae</taxon>
        <taxon>Forsythieae</taxon>
        <taxon>Abeliophyllum</taxon>
    </lineage>
</organism>
<reference evidence="3" key="1">
    <citation type="submission" date="2024-07" db="EMBL/GenBank/DDBJ databases">
        <title>Two chromosome-level genome assemblies of Korean endemic species Abeliophyllum distichum and Forsythia ovata (Oleaceae).</title>
        <authorList>
            <person name="Jang H."/>
        </authorList>
    </citation>
    <scope>NUCLEOTIDE SEQUENCE [LARGE SCALE GENOMIC DNA]</scope>
</reference>
<name>A0ABD1VYY3_9LAMI</name>
<evidence type="ECO:0000313" key="3">
    <source>
        <dbReference type="Proteomes" id="UP001604336"/>
    </source>
</evidence>
<proteinExistence type="predicted"/>
<comment type="caution">
    <text evidence="2">The sequence shown here is derived from an EMBL/GenBank/DDBJ whole genome shotgun (WGS) entry which is preliminary data.</text>
</comment>
<dbReference type="AlphaFoldDB" id="A0ABD1VYY3"/>
<feature type="region of interest" description="Disordered" evidence="1">
    <location>
        <begin position="35"/>
        <end position="81"/>
    </location>
</feature>
<feature type="compositionally biased region" description="Acidic residues" evidence="1">
    <location>
        <begin position="51"/>
        <end position="65"/>
    </location>
</feature>
<dbReference type="EMBL" id="JBFOLK010000001">
    <property type="protein sequence ID" value="KAL2542470.1"/>
    <property type="molecule type" value="Genomic_DNA"/>
</dbReference>
<protein>
    <submittedName>
        <fullName evidence="2">Uncharacterized protein</fullName>
    </submittedName>
</protein>
<sequence>MSDKISISKKSTDTINLSTIKRMKIIKEQGQWMAKTKEFDTESGPSTLPFEGDEVVGDNGQDEEDVPLRSPPQDIPRSSFPPSSFSFTFSEDHYNLLNGWIDFLTSIVDSLQHSMDGLTSLLQQVLAL</sequence>